<gene>
    <name evidence="3" type="ORF">EJ08DRAFT_562686</name>
</gene>
<sequence length="203" mass="23013">GLYYISILVTTAGIAFHSIASILHLFVQMEDKIGTTFLAKVGWIMNVTGFSMVLYSRLNLVVQDHSVLRIALAVIIVDAVLLHTPIVVFSFGLSTPSYKIWIPYMAYMERIQIVGFTLQDLIFSSVYTWASYKLLSGGYSLRRRNLFIALLFAQTFGFVSDMAMIILDYEDMFTLKASLHPFIYAIKIKIEFLVLNQLSSLVQ</sequence>
<dbReference type="AlphaFoldDB" id="A0A9P4P090"/>
<feature type="non-terminal residue" evidence="3">
    <location>
        <position position="203"/>
    </location>
</feature>
<organism evidence="3 4">
    <name type="scientific">Tothia fuscella</name>
    <dbReference type="NCBI Taxonomy" id="1048955"/>
    <lineage>
        <taxon>Eukaryota</taxon>
        <taxon>Fungi</taxon>
        <taxon>Dikarya</taxon>
        <taxon>Ascomycota</taxon>
        <taxon>Pezizomycotina</taxon>
        <taxon>Dothideomycetes</taxon>
        <taxon>Pleosporomycetidae</taxon>
        <taxon>Venturiales</taxon>
        <taxon>Cylindrosympodiaceae</taxon>
        <taxon>Tothia</taxon>
    </lineage>
</organism>
<dbReference type="EMBL" id="MU007017">
    <property type="protein sequence ID" value="KAF2434336.1"/>
    <property type="molecule type" value="Genomic_DNA"/>
</dbReference>
<protein>
    <recommendedName>
        <fullName evidence="2">DUF7703 domain-containing protein</fullName>
    </recommendedName>
</protein>
<feature type="transmembrane region" description="Helical" evidence="1">
    <location>
        <begin position="7"/>
        <end position="27"/>
    </location>
</feature>
<keyword evidence="1" id="KW-0472">Membrane</keyword>
<evidence type="ECO:0000313" key="3">
    <source>
        <dbReference type="EMBL" id="KAF2434336.1"/>
    </source>
</evidence>
<dbReference type="Proteomes" id="UP000800235">
    <property type="component" value="Unassembled WGS sequence"/>
</dbReference>
<proteinExistence type="predicted"/>
<feature type="non-terminal residue" evidence="3">
    <location>
        <position position="1"/>
    </location>
</feature>
<keyword evidence="1" id="KW-0812">Transmembrane</keyword>
<feature type="domain" description="DUF7703" evidence="2">
    <location>
        <begin position="1"/>
        <end position="201"/>
    </location>
</feature>
<feature type="transmembrane region" description="Helical" evidence="1">
    <location>
        <begin position="113"/>
        <end position="135"/>
    </location>
</feature>
<accession>A0A9P4P090</accession>
<feature type="transmembrane region" description="Helical" evidence="1">
    <location>
        <begin position="67"/>
        <end position="93"/>
    </location>
</feature>
<feature type="transmembrane region" description="Helical" evidence="1">
    <location>
        <begin position="33"/>
        <end position="55"/>
    </location>
</feature>
<evidence type="ECO:0000256" key="1">
    <source>
        <dbReference type="SAM" id="Phobius"/>
    </source>
</evidence>
<keyword evidence="4" id="KW-1185">Reference proteome</keyword>
<comment type="caution">
    <text evidence="3">The sequence shown here is derived from an EMBL/GenBank/DDBJ whole genome shotgun (WGS) entry which is preliminary data.</text>
</comment>
<reference evidence="3" key="1">
    <citation type="journal article" date="2020" name="Stud. Mycol.">
        <title>101 Dothideomycetes genomes: a test case for predicting lifestyles and emergence of pathogens.</title>
        <authorList>
            <person name="Haridas S."/>
            <person name="Albert R."/>
            <person name="Binder M."/>
            <person name="Bloem J."/>
            <person name="Labutti K."/>
            <person name="Salamov A."/>
            <person name="Andreopoulos B."/>
            <person name="Baker S."/>
            <person name="Barry K."/>
            <person name="Bills G."/>
            <person name="Bluhm B."/>
            <person name="Cannon C."/>
            <person name="Castanera R."/>
            <person name="Culley D."/>
            <person name="Daum C."/>
            <person name="Ezra D."/>
            <person name="Gonzalez J."/>
            <person name="Henrissat B."/>
            <person name="Kuo A."/>
            <person name="Liang C."/>
            <person name="Lipzen A."/>
            <person name="Lutzoni F."/>
            <person name="Magnuson J."/>
            <person name="Mondo S."/>
            <person name="Nolan M."/>
            <person name="Ohm R."/>
            <person name="Pangilinan J."/>
            <person name="Park H.-J."/>
            <person name="Ramirez L."/>
            <person name="Alfaro M."/>
            <person name="Sun H."/>
            <person name="Tritt A."/>
            <person name="Yoshinaga Y."/>
            <person name="Zwiers L.-H."/>
            <person name="Turgeon B."/>
            <person name="Goodwin S."/>
            <person name="Spatafora J."/>
            <person name="Crous P."/>
            <person name="Grigoriev I."/>
        </authorList>
    </citation>
    <scope>NUCLEOTIDE SEQUENCE</scope>
    <source>
        <strain evidence="3">CBS 130266</strain>
    </source>
</reference>
<dbReference type="OrthoDB" id="405906at2759"/>
<dbReference type="Pfam" id="PF24802">
    <property type="entry name" value="DUF7703"/>
    <property type="match status" value="1"/>
</dbReference>
<keyword evidence="1" id="KW-1133">Transmembrane helix</keyword>
<feature type="transmembrane region" description="Helical" evidence="1">
    <location>
        <begin position="147"/>
        <end position="167"/>
    </location>
</feature>
<dbReference type="PANTHER" id="PTHR37013:SF3">
    <property type="entry name" value="INTEGRAL MEMBRANE PROTEIN (AFU_ORTHOLOGUE AFUA_1G05950)"/>
    <property type="match status" value="1"/>
</dbReference>
<dbReference type="InterPro" id="IPR056120">
    <property type="entry name" value="DUF7703"/>
</dbReference>
<name>A0A9P4P090_9PEZI</name>
<evidence type="ECO:0000313" key="4">
    <source>
        <dbReference type="Proteomes" id="UP000800235"/>
    </source>
</evidence>
<evidence type="ECO:0000259" key="2">
    <source>
        <dbReference type="Pfam" id="PF24802"/>
    </source>
</evidence>
<dbReference type="PANTHER" id="PTHR37013">
    <property type="entry name" value="INTEGRAL MEMBRANE PROTEIN (AFU_ORTHOLOGUE AFUA_1G05950)-RELATED"/>
    <property type="match status" value="1"/>
</dbReference>